<feature type="region of interest" description="Disordered" evidence="1">
    <location>
        <begin position="368"/>
        <end position="406"/>
    </location>
</feature>
<feature type="compositionally biased region" description="Pro residues" evidence="1">
    <location>
        <begin position="397"/>
        <end position="406"/>
    </location>
</feature>
<feature type="compositionally biased region" description="Low complexity" evidence="1">
    <location>
        <begin position="154"/>
        <end position="163"/>
    </location>
</feature>
<feature type="compositionally biased region" description="Basic and acidic residues" evidence="1">
    <location>
        <begin position="15"/>
        <end position="29"/>
    </location>
</feature>
<name>A0A3D8QF14_9HELO</name>
<accession>A0A3D8QF14</accession>
<feature type="compositionally biased region" description="Low complexity" evidence="1">
    <location>
        <begin position="236"/>
        <end position="249"/>
    </location>
</feature>
<feature type="compositionally biased region" description="Low complexity" evidence="1">
    <location>
        <begin position="256"/>
        <end position="265"/>
    </location>
</feature>
<protein>
    <recommendedName>
        <fullName evidence="2">BBC1/AIM3 cysteine proteinase-fold domain-containing protein</fullName>
    </recommendedName>
</protein>
<gene>
    <name evidence="3" type="ORF">BP5796_11620</name>
</gene>
<dbReference type="Proteomes" id="UP000256328">
    <property type="component" value="Unassembled WGS sequence"/>
</dbReference>
<dbReference type="EMBL" id="PDLN01000019">
    <property type="protein sequence ID" value="RDW60014.1"/>
    <property type="molecule type" value="Genomic_DNA"/>
</dbReference>
<dbReference type="InterPro" id="IPR057402">
    <property type="entry name" value="AIM3_BBC1_C"/>
</dbReference>
<evidence type="ECO:0000256" key="1">
    <source>
        <dbReference type="SAM" id="MobiDB-lite"/>
    </source>
</evidence>
<feature type="region of interest" description="Disordered" evidence="1">
    <location>
        <begin position="217"/>
        <end position="324"/>
    </location>
</feature>
<comment type="caution">
    <text evidence="3">The sequence shown here is derived from an EMBL/GenBank/DDBJ whole genome shotgun (WGS) entry which is preliminary data.</text>
</comment>
<reference evidence="3 4" key="1">
    <citation type="journal article" date="2018" name="IMA Fungus">
        <title>IMA Genome-F 9: Draft genome sequence of Annulohypoxylon stygium, Aspergillus mulundensis, Berkeleyomyces basicola (syn. Thielaviopsis basicola), Ceratocystis smalleyi, two Cercospora beticola strains, Coleophoma cylindrospora, Fusarium fracticaudum, Phialophora cf. hyalina, and Morchella septimelata.</title>
        <authorList>
            <person name="Wingfield B.D."/>
            <person name="Bills G.F."/>
            <person name="Dong Y."/>
            <person name="Huang W."/>
            <person name="Nel W.J."/>
            <person name="Swalarsk-Parry B.S."/>
            <person name="Vaghefi N."/>
            <person name="Wilken P.M."/>
            <person name="An Z."/>
            <person name="de Beer Z.W."/>
            <person name="De Vos L."/>
            <person name="Chen L."/>
            <person name="Duong T.A."/>
            <person name="Gao Y."/>
            <person name="Hammerbacher A."/>
            <person name="Kikkert J.R."/>
            <person name="Li Y."/>
            <person name="Li H."/>
            <person name="Li K."/>
            <person name="Li Q."/>
            <person name="Liu X."/>
            <person name="Ma X."/>
            <person name="Naidoo K."/>
            <person name="Pethybridge S.J."/>
            <person name="Sun J."/>
            <person name="Steenkamp E.T."/>
            <person name="van der Nest M.A."/>
            <person name="van Wyk S."/>
            <person name="Wingfield M.J."/>
            <person name="Xiong C."/>
            <person name="Yue Q."/>
            <person name="Zhang X."/>
        </authorList>
    </citation>
    <scope>NUCLEOTIDE SEQUENCE [LARGE SCALE GENOMIC DNA]</scope>
    <source>
        <strain evidence="3 4">BP5796</strain>
    </source>
</reference>
<dbReference type="OrthoDB" id="3357271at2759"/>
<dbReference type="Pfam" id="PF25459">
    <property type="entry name" value="AIM3_BBC1_C"/>
    <property type="match status" value="1"/>
</dbReference>
<dbReference type="AlphaFoldDB" id="A0A3D8QF14"/>
<feature type="compositionally biased region" description="Polar residues" evidence="1">
    <location>
        <begin position="286"/>
        <end position="299"/>
    </location>
</feature>
<proteinExistence type="predicted"/>
<feature type="region of interest" description="Disordered" evidence="1">
    <location>
        <begin position="1"/>
        <end position="195"/>
    </location>
</feature>
<evidence type="ECO:0000313" key="4">
    <source>
        <dbReference type="Proteomes" id="UP000256328"/>
    </source>
</evidence>
<feature type="compositionally biased region" description="Basic and acidic residues" evidence="1">
    <location>
        <begin position="113"/>
        <end position="124"/>
    </location>
</feature>
<organism evidence="3 4">
    <name type="scientific">Coleophoma crateriformis</name>
    <dbReference type="NCBI Taxonomy" id="565419"/>
    <lineage>
        <taxon>Eukaryota</taxon>
        <taxon>Fungi</taxon>
        <taxon>Dikarya</taxon>
        <taxon>Ascomycota</taxon>
        <taxon>Pezizomycotina</taxon>
        <taxon>Leotiomycetes</taxon>
        <taxon>Helotiales</taxon>
        <taxon>Dermateaceae</taxon>
        <taxon>Coleophoma</taxon>
    </lineage>
</organism>
<feature type="compositionally biased region" description="Pro residues" evidence="1">
    <location>
        <begin position="164"/>
        <end position="174"/>
    </location>
</feature>
<feature type="compositionally biased region" description="Polar residues" evidence="1">
    <location>
        <begin position="43"/>
        <end position="62"/>
    </location>
</feature>
<evidence type="ECO:0000313" key="3">
    <source>
        <dbReference type="EMBL" id="RDW60014.1"/>
    </source>
</evidence>
<evidence type="ECO:0000259" key="2">
    <source>
        <dbReference type="Pfam" id="PF25459"/>
    </source>
</evidence>
<keyword evidence="4" id="KW-1185">Reference proteome</keyword>
<dbReference type="Gene3D" id="3.90.1720.60">
    <property type="match status" value="1"/>
</dbReference>
<feature type="domain" description="BBC1/AIM3 cysteine proteinase-fold" evidence="2">
    <location>
        <begin position="521"/>
        <end position="705"/>
    </location>
</feature>
<sequence length="709" mass="75271">MSGLKDIAKGGWHPKGKDGNSKESWRGDFKGINQVAGWMGKGKSSSGEAQEHTSQPISTLKDPSSFGPPPKNANYHGGAAFPNQTTPDRNGLGRPLSTEEIAAERAQEEEEEAARQAEEAEARKPPVPYRANTSGLRTSHLPPPPIRRDGADGRAATPTAATKPPAPRLPPRLPPRQNSNPSAATPPAPPPYSVAVAEPAHRGILNQGSLNRLSAAGVSVPGFGIGNKQAPPPPARSAAASPAPSTSSSQMNELQSRFSRLSSSSPKPEAPSQGTTFAQKQAALKTASSFRNNPSSVSLSDAKAAASTANNFRERHGEQVKSGWASANKLNTKYGIADKVGAYGTPAQASTLPQPEERMASPGIELGDNAVVKKKPPPPPPTKRANLTANGVRSEGTPPPIPLSSKPKPPAIVALSLWSPSTASLSVWLIAQTSRSNGSYEPKDFDLDLDSEWYAKGIWPPPSLVRLPGKRSYACSSGWSQSAGRKTHHLDGAIRDSSTLATTNIHLVWDASWPKGSVKAQQRHSPPPRKLNSDELEIERSKYSNAVADWCSAQVGTKVGDGECWTLANEALKAVAADCASRHQEPCMTSQSLVHGYLIYSYLPAVSPYPEPKGGVLEAGVARGDIIQFLKTHFKAKNGMREAWAGMPDHTSVVTAVEPDGVLRVLEQNNGGVKIVGDGKYDMSELVGGEVRIFRAVGENWVGKLDPAW</sequence>